<dbReference type="OrthoDB" id="9816306at2"/>
<evidence type="ECO:0000256" key="2">
    <source>
        <dbReference type="ARBA" id="ARBA00022670"/>
    </source>
</evidence>
<feature type="active site" description="Charge relay system" evidence="5">
    <location>
        <position position="673"/>
    </location>
</feature>
<dbReference type="PROSITE" id="PS00137">
    <property type="entry name" value="SUBTILASE_HIS"/>
    <property type="match status" value="1"/>
</dbReference>
<dbReference type="PANTHER" id="PTHR43806:SF11">
    <property type="entry name" value="CEREVISIN-RELATED"/>
    <property type="match status" value="1"/>
</dbReference>
<dbReference type="PANTHER" id="PTHR43806">
    <property type="entry name" value="PEPTIDASE S8"/>
    <property type="match status" value="1"/>
</dbReference>
<keyword evidence="3 5" id="KW-0378">Hydrolase</keyword>
<dbReference type="Gene3D" id="3.40.50.200">
    <property type="entry name" value="Peptidase S8/S53 domain"/>
    <property type="match status" value="1"/>
</dbReference>
<dbReference type="PRINTS" id="PR00723">
    <property type="entry name" value="SUBTILISIN"/>
</dbReference>
<proteinExistence type="inferred from homology"/>
<dbReference type="GO" id="GO:0004252">
    <property type="term" value="F:serine-type endopeptidase activity"/>
    <property type="evidence" value="ECO:0007669"/>
    <property type="project" value="UniProtKB-UniRule"/>
</dbReference>
<name>A0A418VDZ8_RHOPL</name>
<evidence type="ECO:0000256" key="6">
    <source>
        <dbReference type="SAM" id="MobiDB-lite"/>
    </source>
</evidence>
<dbReference type="Pfam" id="PF00082">
    <property type="entry name" value="Peptidase_S8"/>
    <property type="match status" value="1"/>
</dbReference>
<dbReference type="InterPro" id="IPR000209">
    <property type="entry name" value="Peptidase_S8/S53_dom"/>
</dbReference>
<keyword evidence="2 5" id="KW-0645">Protease</keyword>
<dbReference type="InterPro" id="IPR015500">
    <property type="entry name" value="Peptidase_S8_subtilisin-rel"/>
</dbReference>
<feature type="active site" description="Charge relay system" evidence="5">
    <location>
        <position position="446"/>
    </location>
</feature>
<feature type="region of interest" description="Disordered" evidence="6">
    <location>
        <begin position="1"/>
        <end position="23"/>
    </location>
</feature>
<evidence type="ECO:0000259" key="7">
    <source>
        <dbReference type="Pfam" id="PF00082"/>
    </source>
</evidence>
<dbReference type="GO" id="GO:0006508">
    <property type="term" value="P:proteolysis"/>
    <property type="evidence" value="ECO:0007669"/>
    <property type="project" value="UniProtKB-KW"/>
</dbReference>
<dbReference type="EMBL" id="QYYD01000011">
    <property type="protein sequence ID" value="RJF74320.1"/>
    <property type="molecule type" value="Genomic_DNA"/>
</dbReference>
<protein>
    <submittedName>
        <fullName evidence="8">Peptidase S8</fullName>
    </submittedName>
</protein>
<dbReference type="Proteomes" id="UP000285523">
    <property type="component" value="Unassembled WGS sequence"/>
</dbReference>
<dbReference type="InterPro" id="IPR050131">
    <property type="entry name" value="Peptidase_S8_subtilisin-like"/>
</dbReference>
<accession>A0A418VDZ8</accession>
<evidence type="ECO:0000313" key="8">
    <source>
        <dbReference type="EMBL" id="RJF74320.1"/>
    </source>
</evidence>
<sequence>MVDDGVSGKKSWPYSQDGRPTQFPLPKDLLETILLGPADDRRVLQDSPLLGDVWAAYALDPGNTQDVLITPHRAATAADVANLIPDGRDIWDATRNTLGLPRPIPREKTFEYDPSTDTRTEELPSAKVAYLQGLVAAELYFDEVLCILVPLTQWWRLPQVRDRIEQLQPRVPQLRELLLSPSSTFVRTDQQSYNDYSSLERYVALAGLIFWIGRLQRPSAPATAPAKAGRQPALPPLPPPLTADQTVALYMPHVDEIIAGMIELYGIVQSNHDRLFAKLRNQDDADAYRDGEQEGFIFQVSLNRKATTALDRSVPSVKGDAAASLFKVKCNKIVWAVIDSGIDRTHPAFDVDDPGLDAAADARTPDSRIIKTFDFTRIREIISSRARDLAPADVAAIANAVGLTDEKVAGYLDEIARDFRDKRPINWAKVEKLITLKNIPEPANPHGTHVAGIIGANGNAFRNAKLREDKLKEAADSQAQGVAAAATTTRPKTKIISYDGMCPDIRLYDFRVLSKSDDNTEFAVISALQYIRYVNERHNFINIHGVNLSLSIPHDVRNFACGRTPVCNECERLVESGVVVVAAAGNRGFQKYETAQGPVENYAAFSITDPGNSESVITVGSTHGNWPHTYGVSFFSSRGPTGDGRLKPDLVAPGERVQSTVKDKQWAPESGTSMAAPHVSGAAAMLLARYDELVGQPRRVKQILCDSATDLGRERSFQGHGMLDVLRALQSI</sequence>
<organism evidence="8 9">
    <name type="scientific">Rhodopseudomonas palustris</name>
    <dbReference type="NCBI Taxonomy" id="1076"/>
    <lineage>
        <taxon>Bacteria</taxon>
        <taxon>Pseudomonadati</taxon>
        <taxon>Pseudomonadota</taxon>
        <taxon>Alphaproteobacteria</taxon>
        <taxon>Hyphomicrobiales</taxon>
        <taxon>Nitrobacteraceae</taxon>
        <taxon>Rhodopseudomonas</taxon>
    </lineage>
</organism>
<evidence type="ECO:0000313" key="9">
    <source>
        <dbReference type="Proteomes" id="UP000285523"/>
    </source>
</evidence>
<evidence type="ECO:0000256" key="4">
    <source>
        <dbReference type="ARBA" id="ARBA00022825"/>
    </source>
</evidence>
<keyword evidence="4 5" id="KW-0720">Serine protease</keyword>
<dbReference type="InterPro" id="IPR022398">
    <property type="entry name" value="Peptidase_S8_His-AS"/>
</dbReference>
<dbReference type="AlphaFoldDB" id="A0A418VDZ8"/>
<comment type="similarity">
    <text evidence="1 5">Belongs to the peptidase S8 family.</text>
</comment>
<dbReference type="InterPro" id="IPR023828">
    <property type="entry name" value="Peptidase_S8_Ser-AS"/>
</dbReference>
<dbReference type="SUPFAM" id="SSF52743">
    <property type="entry name" value="Subtilisin-like"/>
    <property type="match status" value="1"/>
</dbReference>
<dbReference type="CDD" id="cd07487">
    <property type="entry name" value="Peptidases_S8_1"/>
    <property type="match status" value="1"/>
</dbReference>
<gene>
    <name evidence="8" type="ORF">D4Q52_12530</name>
</gene>
<evidence type="ECO:0000256" key="1">
    <source>
        <dbReference type="ARBA" id="ARBA00011073"/>
    </source>
</evidence>
<comment type="caution">
    <text evidence="8">The sequence shown here is derived from an EMBL/GenBank/DDBJ whole genome shotgun (WGS) entry which is preliminary data.</text>
</comment>
<reference evidence="8 9" key="1">
    <citation type="submission" date="2018-09" db="EMBL/GenBank/DDBJ databases">
        <title>Draft genome sequence of Rhodopseudomonas palustris 2.1.18.</title>
        <authorList>
            <person name="Robertson S.L."/>
            <person name="Meyer T.E."/>
            <person name="Kyndt J.A."/>
        </authorList>
    </citation>
    <scope>NUCLEOTIDE SEQUENCE [LARGE SCALE GENOMIC DNA]</scope>
    <source>
        <strain evidence="8 9">2.1.18</strain>
    </source>
</reference>
<feature type="domain" description="Peptidase S8/S53" evidence="7">
    <location>
        <begin position="333"/>
        <end position="720"/>
    </location>
</feature>
<dbReference type="PROSITE" id="PS00138">
    <property type="entry name" value="SUBTILASE_SER"/>
    <property type="match status" value="1"/>
</dbReference>
<feature type="active site" description="Charge relay system" evidence="5">
    <location>
        <position position="339"/>
    </location>
</feature>
<dbReference type="PROSITE" id="PS51892">
    <property type="entry name" value="SUBTILASE"/>
    <property type="match status" value="1"/>
</dbReference>
<dbReference type="RefSeq" id="WP_119856894.1">
    <property type="nucleotide sequence ID" value="NZ_QYYD01000011.1"/>
</dbReference>
<evidence type="ECO:0000256" key="5">
    <source>
        <dbReference type="PROSITE-ProRule" id="PRU01240"/>
    </source>
</evidence>
<evidence type="ECO:0000256" key="3">
    <source>
        <dbReference type="ARBA" id="ARBA00022801"/>
    </source>
</evidence>
<dbReference type="InterPro" id="IPR036852">
    <property type="entry name" value="Peptidase_S8/S53_dom_sf"/>
</dbReference>